<feature type="domain" description="Fido" evidence="1">
    <location>
        <begin position="1"/>
        <end position="129"/>
    </location>
</feature>
<dbReference type="InterPro" id="IPR003812">
    <property type="entry name" value="Fido"/>
</dbReference>
<dbReference type="SUPFAM" id="SSF140931">
    <property type="entry name" value="Fic-like"/>
    <property type="match status" value="1"/>
</dbReference>
<keyword evidence="3" id="KW-1185">Reference proteome</keyword>
<evidence type="ECO:0000313" key="3">
    <source>
        <dbReference type="Proteomes" id="UP000287243"/>
    </source>
</evidence>
<dbReference type="EMBL" id="CP019384">
    <property type="protein sequence ID" value="QAT16239.1"/>
    <property type="molecule type" value="Genomic_DNA"/>
</dbReference>
<gene>
    <name evidence="2" type="ORF">BU251_00045</name>
</gene>
<evidence type="ECO:0000259" key="1">
    <source>
        <dbReference type="PROSITE" id="PS51459"/>
    </source>
</evidence>
<dbReference type="Gene3D" id="1.20.120.1870">
    <property type="entry name" value="Fic/DOC protein, Fido domain"/>
    <property type="match status" value="1"/>
</dbReference>
<sequence>MHRITIKEVEEIAFLIAQEKFSFNESIPAFTTRFPSVLESCLETPFQTFDGKELYPTFAAKLSMLFYLMNKNHPFQNGNKRIAMTTLFFALYEAKKWIKVDTQTLYNFAVWVAESPPNAKEEVTEYIEKFIKTHMAPLQE</sequence>
<dbReference type="PROSITE" id="PS51459">
    <property type="entry name" value="FIDO"/>
    <property type="match status" value="1"/>
</dbReference>
<accession>A0A410P232</accession>
<protein>
    <submittedName>
        <fullName evidence="2">Death-on-curing family protein</fullName>
    </submittedName>
</protein>
<proteinExistence type="predicted"/>
<dbReference type="KEGG" id="vai:BU251_00045"/>
<dbReference type="AlphaFoldDB" id="A0A410P232"/>
<evidence type="ECO:0000313" key="2">
    <source>
        <dbReference type="EMBL" id="QAT16239.1"/>
    </source>
</evidence>
<dbReference type="Proteomes" id="UP000287243">
    <property type="component" value="Chromosome"/>
</dbReference>
<name>A0A410P232_VELA1</name>
<dbReference type="RefSeq" id="WP_164908780.1">
    <property type="nucleotide sequence ID" value="NZ_CP019384.1"/>
</dbReference>
<dbReference type="Pfam" id="PF02661">
    <property type="entry name" value="Fic"/>
    <property type="match status" value="1"/>
</dbReference>
<dbReference type="InterPro" id="IPR053737">
    <property type="entry name" value="Type_II_TA_Toxin"/>
</dbReference>
<reference evidence="2 3" key="1">
    <citation type="submission" date="2017-01" db="EMBL/GenBank/DDBJ databases">
        <title>First insights into the biology of 'candidatus Vampirococcus archaeovorus'.</title>
        <authorList>
            <person name="Kizina J."/>
            <person name="Jordan S."/>
            <person name="Stueber K."/>
            <person name="Reinhardt R."/>
            <person name="Harder J."/>
        </authorList>
    </citation>
    <scope>NUCLEOTIDE SEQUENCE [LARGE SCALE GENOMIC DNA]</scope>
    <source>
        <strain evidence="2 3">LiM</strain>
    </source>
</reference>
<organism evidence="2 3">
    <name type="scientific">Velamenicoccus archaeovorus</name>
    <dbReference type="NCBI Taxonomy" id="1930593"/>
    <lineage>
        <taxon>Bacteria</taxon>
        <taxon>Pseudomonadati</taxon>
        <taxon>Candidatus Omnitrophota</taxon>
        <taxon>Candidatus Velamenicoccus</taxon>
    </lineage>
</organism>
<dbReference type="InterPro" id="IPR036597">
    <property type="entry name" value="Fido-like_dom_sf"/>
</dbReference>